<dbReference type="Gene3D" id="3.40.630.30">
    <property type="match status" value="1"/>
</dbReference>
<organism evidence="7 8">
    <name type="scientific">Jiangella aurantiaca</name>
    <dbReference type="NCBI Taxonomy" id="2530373"/>
    <lineage>
        <taxon>Bacteria</taxon>
        <taxon>Bacillati</taxon>
        <taxon>Actinomycetota</taxon>
        <taxon>Actinomycetes</taxon>
        <taxon>Jiangellales</taxon>
        <taxon>Jiangellaceae</taxon>
        <taxon>Jiangella</taxon>
    </lineage>
</organism>
<keyword evidence="7" id="KW-0808">Transferase</keyword>
<comment type="pathway">
    <text evidence="2">Siderophore biosynthesis; mycobactin biosynthesis.</text>
</comment>
<dbReference type="UniPathway" id="UPA00011"/>
<dbReference type="EMBL" id="SMLB01000019">
    <property type="protein sequence ID" value="TDD68648.1"/>
    <property type="molecule type" value="Genomic_DNA"/>
</dbReference>
<evidence type="ECO:0000313" key="8">
    <source>
        <dbReference type="Proteomes" id="UP000295217"/>
    </source>
</evidence>
<dbReference type="Pfam" id="PF13523">
    <property type="entry name" value="Acetyltransf_8"/>
    <property type="match status" value="1"/>
</dbReference>
<dbReference type="InterPro" id="IPR016181">
    <property type="entry name" value="Acyl_CoA_acyltransferase"/>
</dbReference>
<proteinExistence type="predicted"/>
<accession>A0A4R5A8R4</accession>
<evidence type="ECO:0000313" key="7">
    <source>
        <dbReference type="EMBL" id="TDD68648.1"/>
    </source>
</evidence>
<dbReference type="GO" id="GO:0019290">
    <property type="term" value="P:siderophore biosynthetic process"/>
    <property type="evidence" value="ECO:0007669"/>
    <property type="project" value="InterPro"/>
</dbReference>
<comment type="function">
    <text evidence="1">Acyltransferase required for the direct transfer of medium- to long-chain fatty acyl moieties from a carrier protein (MbtL) on to the epsilon-amino group of lysine residue in the mycobactin core.</text>
</comment>
<evidence type="ECO:0000256" key="1">
    <source>
        <dbReference type="ARBA" id="ARBA00003818"/>
    </source>
</evidence>
<dbReference type="SUPFAM" id="SSF55729">
    <property type="entry name" value="Acyl-CoA N-acyltransferases (Nat)"/>
    <property type="match status" value="1"/>
</dbReference>
<evidence type="ECO:0000256" key="4">
    <source>
        <dbReference type="ARBA" id="ARBA00031122"/>
    </source>
</evidence>
<evidence type="ECO:0000259" key="6">
    <source>
        <dbReference type="SMART" id="SM01006"/>
    </source>
</evidence>
<comment type="caution">
    <text evidence="7">The sequence shown here is derived from an EMBL/GenBank/DDBJ whole genome shotgun (WGS) entry which is preliminary data.</text>
</comment>
<feature type="domain" description="Acyltransferase MbtK/IucB-like conserved" evidence="6">
    <location>
        <begin position="19"/>
        <end position="61"/>
    </location>
</feature>
<dbReference type="Proteomes" id="UP000295217">
    <property type="component" value="Unassembled WGS sequence"/>
</dbReference>
<sequence length="232" mass="25158">MSAAWSVTLPDATAELTFAPVRVDADAELIHDWMNRSHVVPWWQLGVSLAEIRAYLAGLTHLRPWLVSAHGVPFGYVETYVVAADPLAGYYPARADDQGFHLLVGPLSMLGTGVPRLMGRAVLAWLLNHGDRAVCEPDVRNGRMLAYCDRLGLTPLGEADLPEKRAAVLACERTTFDARWPGDRAAVSAAVGVTREAHAAPPATRGRRSRRVVGRDRSPTGAKEAAPHEPTD</sequence>
<dbReference type="OrthoDB" id="9087497at2"/>
<evidence type="ECO:0000256" key="2">
    <source>
        <dbReference type="ARBA" id="ARBA00005102"/>
    </source>
</evidence>
<dbReference type="PANTHER" id="PTHR31438:SF1">
    <property type="entry name" value="LYSINE N-ACYLTRANSFERASE C17G9.06C-RELATED"/>
    <property type="match status" value="1"/>
</dbReference>
<dbReference type="InterPro" id="IPR019432">
    <property type="entry name" value="Acyltransferase_MbtK/IucB-like"/>
</dbReference>
<keyword evidence="8" id="KW-1185">Reference proteome</keyword>
<protein>
    <recommendedName>
        <fullName evidence="3">Lysine N-acyltransferase MbtK</fullName>
    </recommendedName>
    <alternativeName>
        <fullName evidence="4">Mycobactin synthase protein K</fullName>
    </alternativeName>
</protein>
<dbReference type="RefSeq" id="WP_132104039.1">
    <property type="nucleotide sequence ID" value="NZ_SMLB01000019.1"/>
</dbReference>
<dbReference type="SMART" id="SM01006">
    <property type="entry name" value="AlcB"/>
    <property type="match status" value="1"/>
</dbReference>
<reference evidence="7 8" key="1">
    <citation type="submission" date="2019-02" db="EMBL/GenBank/DDBJ databases">
        <title>Draft genome sequences of novel Actinobacteria.</title>
        <authorList>
            <person name="Sahin N."/>
            <person name="Ay H."/>
            <person name="Saygin H."/>
        </authorList>
    </citation>
    <scope>NUCLEOTIDE SEQUENCE [LARGE SCALE GENOMIC DNA]</scope>
    <source>
        <strain evidence="7 8">8K307</strain>
    </source>
</reference>
<feature type="region of interest" description="Disordered" evidence="5">
    <location>
        <begin position="195"/>
        <end position="232"/>
    </location>
</feature>
<dbReference type="GO" id="GO:0016410">
    <property type="term" value="F:N-acyltransferase activity"/>
    <property type="evidence" value="ECO:0007669"/>
    <property type="project" value="TreeGrafter"/>
</dbReference>
<gene>
    <name evidence="7" type="ORF">E1262_15485</name>
</gene>
<name>A0A4R5A8R4_9ACTN</name>
<evidence type="ECO:0000256" key="3">
    <source>
        <dbReference type="ARBA" id="ARBA00020586"/>
    </source>
</evidence>
<dbReference type="AlphaFoldDB" id="A0A4R5A8R4"/>
<dbReference type="PANTHER" id="PTHR31438">
    <property type="entry name" value="LYSINE N-ACYLTRANSFERASE C17G9.06C-RELATED"/>
    <property type="match status" value="1"/>
</dbReference>
<evidence type="ECO:0000256" key="5">
    <source>
        <dbReference type="SAM" id="MobiDB-lite"/>
    </source>
</evidence>